<dbReference type="Gene3D" id="2.160.20.10">
    <property type="entry name" value="Single-stranded right-handed beta-helix, Pectin lyase-like"/>
    <property type="match status" value="1"/>
</dbReference>
<feature type="domain" description="SbsA Ig-like" evidence="10">
    <location>
        <begin position="21"/>
        <end position="85"/>
    </location>
</feature>
<evidence type="ECO:0000256" key="9">
    <source>
        <dbReference type="SAM" id="MobiDB-lite"/>
    </source>
</evidence>
<dbReference type="InterPro" id="IPR032812">
    <property type="entry name" value="SbsA_Ig"/>
</dbReference>
<dbReference type="GO" id="GO:0046872">
    <property type="term" value="F:metal ion binding"/>
    <property type="evidence" value="ECO:0007669"/>
    <property type="project" value="UniProtKB-KW"/>
</dbReference>
<evidence type="ECO:0000256" key="8">
    <source>
        <dbReference type="ARBA" id="ARBA00038263"/>
    </source>
</evidence>
<protein>
    <submittedName>
        <fullName evidence="11">Ig-like domain-containing protein</fullName>
    </submittedName>
</protein>
<dbReference type="InterPro" id="IPR012334">
    <property type="entry name" value="Pectin_lyas_fold"/>
</dbReference>
<evidence type="ECO:0000313" key="11">
    <source>
        <dbReference type="EMBL" id="MDG0812835.1"/>
    </source>
</evidence>
<comment type="cofactor">
    <cofactor evidence="1">
        <name>Ca(2+)</name>
        <dbReference type="ChEBI" id="CHEBI:29108"/>
    </cofactor>
</comment>
<keyword evidence="4" id="KW-0479">Metal-binding</keyword>
<keyword evidence="3" id="KW-0964">Secreted</keyword>
<evidence type="ECO:0000256" key="5">
    <source>
        <dbReference type="ARBA" id="ARBA00022729"/>
    </source>
</evidence>
<comment type="subcellular location">
    <subcellularLocation>
        <location evidence="2">Secreted</location>
    </subcellularLocation>
</comment>
<evidence type="ECO:0000313" key="12">
    <source>
        <dbReference type="Proteomes" id="UP001153404"/>
    </source>
</evidence>
<dbReference type="Pfam" id="PF13205">
    <property type="entry name" value="Big_5"/>
    <property type="match status" value="1"/>
</dbReference>
<feature type="compositionally biased region" description="Basic and acidic residues" evidence="9">
    <location>
        <begin position="450"/>
        <end position="463"/>
    </location>
</feature>
<evidence type="ECO:0000256" key="4">
    <source>
        <dbReference type="ARBA" id="ARBA00022723"/>
    </source>
</evidence>
<name>A0A9X4KX70_9BACL</name>
<sequence>MLSEKTNDDNGNIAGNIEISTVVDGIAMAVPGSFGAADEGTGTKITFTPSVPLNYDSTYTVKIKKDLMSENGNYLPADVSWNFGTEAFIMNEYFISPNGSDANLGTIDSPKKNVSTGLIAKLKAGDTVYFREGAYNGIIVLQSISGTADKPITFKSYQNEKAVLTSDHADYIIYLGHSQHIRIEGLTFAPNASQNGSRGVAVRIDNHSAGGKQSSGIVVTGNRFENCGTAVATRDLANVGYGDFEFSNNTVYSNDSWGFYFQEVRVKAGSYGKIFNNVIYGASRSLNLWGKSANLLFYNNTFADSYDPVGGSGRFDIYPVQGTYDAVANPINISKDLVFKNNIFTKPIRTQLEGGKAIIDASQNVAFDHNVYSIAGTSRVTFNYGGEGPNLTLPELQSGTAWANQGRPLETGGKDGRGQIRRYGERRPDHLRHEPRDRSGRRRDRTRRRSAGDRYKRQTADAK</sequence>
<dbReference type="EMBL" id="JAPDIA010000008">
    <property type="protein sequence ID" value="MDG0812835.1"/>
    <property type="molecule type" value="Genomic_DNA"/>
</dbReference>
<evidence type="ECO:0000256" key="6">
    <source>
        <dbReference type="ARBA" id="ARBA00022837"/>
    </source>
</evidence>
<evidence type="ECO:0000259" key="10">
    <source>
        <dbReference type="Pfam" id="PF13205"/>
    </source>
</evidence>
<feature type="compositionally biased region" description="Basic residues" evidence="9">
    <location>
        <begin position="439"/>
        <end position="449"/>
    </location>
</feature>
<dbReference type="AlphaFoldDB" id="A0A9X4KX70"/>
<feature type="region of interest" description="Disordered" evidence="9">
    <location>
        <begin position="403"/>
        <end position="463"/>
    </location>
</feature>
<comment type="similarity">
    <text evidence="8">Belongs to the polysaccharide lyase 9 family.</text>
</comment>
<feature type="compositionally biased region" description="Basic and acidic residues" evidence="9">
    <location>
        <begin position="412"/>
        <end position="438"/>
    </location>
</feature>
<gene>
    <name evidence="11" type="ORF">OMP40_28565</name>
</gene>
<organism evidence="11 12">
    <name type="scientific">Cohnella rhizosphaerae</name>
    <dbReference type="NCBI Taxonomy" id="1457232"/>
    <lineage>
        <taxon>Bacteria</taxon>
        <taxon>Bacillati</taxon>
        <taxon>Bacillota</taxon>
        <taxon>Bacilli</taxon>
        <taxon>Bacillales</taxon>
        <taxon>Paenibacillaceae</taxon>
        <taxon>Cohnella</taxon>
    </lineage>
</organism>
<keyword evidence="7" id="KW-0456">Lyase</keyword>
<dbReference type="PANTHER" id="PTHR40088:SF1">
    <property type="entry name" value="PECTATE LYASE PEL9"/>
    <property type="match status" value="1"/>
</dbReference>
<keyword evidence="6" id="KW-0106">Calcium</keyword>
<reference evidence="11" key="1">
    <citation type="submission" date="2022-10" db="EMBL/GenBank/DDBJ databases">
        <title>Comparative genomic analysis of Cohnella hashimotonis sp. nov., isolated from the International Space Station.</title>
        <authorList>
            <person name="Simpson A."/>
            <person name="Venkateswaran K."/>
        </authorList>
    </citation>
    <scope>NUCLEOTIDE SEQUENCE</scope>
    <source>
        <strain evidence="11">DSM 28161</strain>
    </source>
</reference>
<evidence type="ECO:0000256" key="1">
    <source>
        <dbReference type="ARBA" id="ARBA00001913"/>
    </source>
</evidence>
<dbReference type="RefSeq" id="WP_277536393.1">
    <property type="nucleotide sequence ID" value="NZ_JAPDIA010000008.1"/>
</dbReference>
<dbReference type="InterPro" id="IPR052052">
    <property type="entry name" value="Polysaccharide_Lyase_9"/>
</dbReference>
<dbReference type="PANTHER" id="PTHR40088">
    <property type="entry name" value="PECTATE LYASE (EUROFUNG)"/>
    <property type="match status" value="1"/>
</dbReference>
<evidence type="ECO:0000256" key="3">
    <source>
        <dbReference type="ARBA" id="ARBA00022525"/>
    </source>
</evidence>
<proteinExistence type="inferred from homology"/>
<dbReference type="Proteomes" id="UP001153404">
    <property type="component" value="Unassembled WGS sequence"/>
</dbReference>
<dbReference type="SUPFAM" id="SSF51126">
    <property type="entry name" value="Pectin lyase-like"/>
    <property type="match status" value="1"/>
</dbReference>
<dbReference type="GO" id="GO:0005576">
    <property type="term" value="C:extracellular region"/>
    <property type="evidence" value="ECO:0007669"/>
    <property type="project" value="UniProtKB-SubCell"/>
</dbReference>
<evidence type="ECO:0000256" key="2">
    <source>
        <dbReference type="ARBA" id="ARBA00004613"/>
    </source>
</evidence>
<keyword evidence="12" id="KW-1185">Reference proteome</keyword>
<keyword evidence="5" id="KW-0732">Signal</keyword>
<accession>A0A9X4KX70</accession>
<dbReference type="GO" id="GO:0016837">
    <property type="term" value="F:carbon-oxygen lyase activity, acting on polysaccharides"/>
    <property type="evidence" value="ECO:0007669"/>
    <property type="project" value="TreeGrafter"/>
</dbReference>
<evidence type="ECO:0000256" key="7">
    <source>
        <dbReference type="ARBA" id="ARBA00023239"/>
    </source>
</evidence>
<comment type="caution">
    <text evidence="11">The sequence shown here is derived from an EMBL/GenBank/DDBJ whole genome shotgun (WGS) entry which is preliminary data.</text>
</comment>
<dbReference type="InterPro" id="IPR011050">
    <property type="entry name" value="Pectin_lyase_fold/virulence"/>
</dbReference>